<dbReference type="RefSeq" id="WP_202246785.1">
    <property type="nucleotide sequence ID" value="NZ_JAESIY010000022.1"/>
</dbReference>
<sequence length="120" mass="13535">MIAQEDEGGEWDLESLKEEKLNTIKDQVEKLMFWKEAAGLTYYPPMDLPTPEGLKPMGYTKLRPTDEELKARRTARITAIFGRDDPEVQMAAARRSPEPIDATTQTTNTDSETANSTKSK</sequence>
<organism evidence="2 3">
    <name type="scientific">Fulvivirga sediminis</name>
    <dbReference type="NCBI Taxonomy" id="2803949"/>
    <lineage>
        <taxon>Bacteria</taxon>
        <taxon>Pseudomonadati</taxon>
        <taxon>Bacteroidota</taxon>
        <taxon>Cytophagia</taxon>
        <taxon>Cytophagales</taxon>
        <taxon>Fulvivirgaceae</taxon>
        <taxon>Fulvivirga</taxon>
    </lineage>
</organism>
<feature type="compositionally biased region" description="Polar residues" evidence="1">
    <location>
        <begin position="102"/>
        <end position="120"/>
    </location>
</feature>
<protein>
    <submittedName>
        <fullName evidence="2">Uncharacterized protein</fullName>
    </submittedName>
</protein>
<dbReference type="EMBL" id="JAESIY010000022">
    <property type="protein sequence ID" value="MBL3658991.1"/>
    <property type="molecule type" value="Genomic_DNA"/>
</dbReference>
<name>A0A937K2U8_9BACT</name>
<reference evidence="2" key="1">
    <citation type="submission" date="2021-01" db="EMBL/GenBank/DDBJ databases">
        <title>Fulvivirga kasyanovii gen. nov., sp nov., a novel member of the phylum Bacteroidetes isolated from seawater in a mussel farm.</title>
        <authorList>
            <person name="Zhao L.-H."/>
            <person name="Wang Z.-J."/>
        </authorList>
    </citation>
    <scope>NUCLEOTIDE SEQUENCE</scope>
    <source>
        <strain evidence="2">2943</strain>
    </source>
</reference>
<dbReference type="AlphaFoldDB" id="A0A937K2U8"/>
<gene>
    <name evidence="2" type="ORF">JL102_22785</name>
</gene>
<comment type="caution">
    <text evidence="2">The sequence shown here is derived from an EMBL/GenBank/DDBJ whole genome shotgun (WGS) entry which is preliminary data.</text>
</comment>
<proteinExistence type="predicted"/>
<evidence type="ECO:0000313" key="2">
    <source>
        <dbReference type="EMBL" id="MBL3658991.1"/>
    </source>
</evidence>
<evidence type="ECO:0000313" key="3">
    <source>
        <dbReference type="Proteomes" id="UP000659388"/>
    </source>
</evidence>
<accession>A0A937K2U8</accession>
<feature type="region of interest" description="Disordered" evidence="1">
    <location>
        <begin position="82"/>
        <end position="120"/>
    </location>
</feature>
<dbReference type="Proteomes" id="UP000659388">
    <property type="component" value="Unassembled WGS sequence"/>
</dbReference>
<evidence type="ECO:0000256" key="1">
    <source>
        <dbReference type="SAM" id="MobiDB-lite"/>
    </source>
</evidence>
<keyword evidence="3" id="KW-1185">Reference proteome</keyword>